<dbReference type="EMBL" id="CP002843">
    <property type="protein sequence ID" value="AEH56234.1"/>
    <property type="molecule type" value="Genomic_DNA"/>
</dbReference>
<keyword evidence="2" id="KW-0472">Membrane</keyword>
<dbReference type="InterPro" id="IPR019079">
    <property type="entry name" value="Capsule_synth_CapA"/>
</dbReference>
<name>F8DK82_STREP</name>
<dbReference type="InterPro" id="IPR052169">
    <property type="entry name" value="CW_Biosynth-Accessory"/>
</dbReference>
<feature type="transmembrane region" description="Helical" evidence="2">
    <location>
        <begin position="67"/>
        <end position="85"/>
    </location>
</feature>
<evidence type="ECO:0000256" key="2">
    <source>
        <dbReference type="SAM" id="Phobius"/>
    </source>
</evidence>
<gene>
    <name evidence="4" type="ordered locus">HMPREF0833_11203</name>
</gene>
<sequence>MKRKYFNDSSICWWIIGETRYEEEVGMLEKWESVKGTIKTIGKELSAAFDWAFDRLFSKIYLTNEQFVYVLLSVVFIVANAILWVQKFQGFPITATERPEVVYKAKTPADQIPHTARIMANGDQLYHDLVYMSAQKEDGSYDFHENYEYVKPWLQKADLALGDFEGTINPNYYLSGYPLFNAPSEVVPAIKDAGYDVMDLGHNHILDSGLEGVYSTAKAFEDAGITPVGVYTHKKRGQAPLVIKEVNGIKIAILAYAYGFNGMETTLTPEEQADVLSDLDEERMKAEIQKAEQEADITIVMPQMGIEYQLEPTEEQKELYHKMISWGADIVFGGHPHVVEPAEVVNKDGQNKLIIYSMGNFLSNQRLETMGDVETAQWTERGVLMDVTIEKVGRKTKIKTATAHPTWVSRTPKGTYSPEGYELYKYQTYILEDFIQGGKYRDKLDEETKERVDAAYREMKEHVHLDWPQSGKE</sequence>
<evidence type="ECO:0000256" key="1">
    <source>
        <dbReference type="ARBA" id="ARBA00005662"/>
    </source>
</evidence>
<dbReference type="Proteomes" id="UP000001502">
    <property type="component" value="Chromosome"/>
</dbReference>
<dbReference type="AlphaFoldDB" id="F8DK82"/>
<dbReference type="PANTHER" id="PTHR33393:SF12">
    <property type="entry name" value="CAPSULE BIOSYNTHESIS PROTEIN CAPA"/>
    <property type="match status" value="1"/>
</dbReference>
<protein>
    <submittedName>
        <fullName evidence="4">Bacterial capsule synthesis protein</fullName>
    </submittedName>
</protein>
<dbReference type="CDD" id="cd07381">
    <property type="entry name" value="MPP_CapA"/>
    <property type="match status" value="1"/>
</dbReference>
<dbReference type="SUPFAM" id="SSF56300">
    <property type="entry name" value="Metallo-dependent phosphatases"/>
    <property type="match status" value="1"/>
</dbReference>
<dbReference type="InterPro" id="IPR029052">
    <property type="entry name" value="Metallo-depent_PP-like"/>
</dbReference>
<dbReference type="PANTHER" id="PTHR33393">
    <property type="entry name" value="POLYGLUTAMINE SYNTHESIS ACCESSORY PROTEIN RV0574C-RELATED"/>
    <property type="match status" value="1"/>
</dbReference>
<evidence type="ECO:0000259" key="3">
    <source>
        <dbReference type="SMART" id="SM00854"/>
    </source>
</evidence>
<feature type="domain" description="Capsule synthesis protein CapA" evidence="3">
    <location>
        <begin position="117"/>
        <end position="365"/>
    </location>
</feature>
<reference evidence="5" key="1">
    <citation type="submission" date="2011-06" db="EMBL/GenBank/DDBJ databases">
        <title>Complete sequence of Streptococcus parasanguinis strain ATCC 15912.</title>
        <authorList>
            <person name="Muzny D."/>
            <person name="Qin X."/>
            <person name="Buhay C."/>
            <person name="Dugan-Rocha S."/>
            <person name="Ding Y."/>
            <person name="Chen G."/>
            <person name="Hawes A."/>
            <person name="Holder M."/>
            <person name="Jhangiani S."/>
            <person name="Johnson A."/>
            <person name="Khan Z."/>
            <person name="Li Z."/>
            <person name="Liu W."/>
            <person name="Liu X."/>
            <person name="Perez L."/>
            <person name="Shen H."/>
            <person name="Wang Q."/>
            <person name="Watt J."/>
            <person name="Xi L."/>
            <person name="Xin Y."/>
            <person name="Zhou J."/>
            <person name="Deng J."/>
            <person name="Jiang H."/>
            <person name="Liu Y."/>
            <person name="Qu J."/>
            <person name="Song X.-Z."/>
            <person name="Zhang L."/>
            <person name="Villasana D."/>
            <person name="Johnson A."/>
            <person name="Liu J."/>
            <person name="Liyanage D."/>
            <person name="Lorensuhewa L."/>
            <person name="Robinson T."/>
            <person name="Song A."/>
            <person name="Song B.-B."/>
            <person name="Dinh H."/>
            <person name="Thornton R."/>
            <person name="Coyle M."/>
            <person name="Francisco L."/>
            <person name="Jackson L."/>
            <person name="Javaid M."/>
            <person name="Korchina V."/>
            <person name="Kovar C."/>
            <person name="Mata R."/>
            <person name="Mathew T."/>
            <person name="Ngo R."/>
            <person name="Nguyen L."/>
            <person name="Nguyen N."/>
            <person name="Okwuonu G."/>
            <person name="Ongeri F."/>
            <person name="Pham C."/>
            <person name="Simmons D."/>
            <person name="Wilczek-Boney K."/>
            <person name="Hale W."/>
            <person name="Jakkamsetti A."/>
            <person name="Pham P."/>
            <person name="Ruth R."/>
            <person name="San Lucas F."/>
            <person name="Warren J."/>
            <person name="Zhang J."/>
            <person name="Zhao Z."/>
            <person name="Zhou C."/>
            <person name="Zhu D."/>
            <person name="Lee S."/>
            <person name="Bess C."/>
            <person name="Blankenburg K."/>
            <person name="Forbes L."/>
            <person name="Fu Q."/>
            <person name="Gubbala S."/>
            <person name="Hirani K."/>
            <person name="Jayaseelan J.C."/>
            <person name="Lara F."/>
            <person name="Munidasa M."/>
            <person name="Palculict T."/>
            <person name="Patil S."/>
            <person name="Pu L.-L."/>
            <person name="Saada N."/>
            <person name="Tang L."/>
            <person name="Weissenberger G."/>
            <person name="Zhu Y."/>
            <person name="Hemphill L."/>
            <person name="Shang Y."/>
            <person name="Youmans B."/>
            <person name="Ayvaz T."/>
            <person name="Ross M."/>
            <person name="Santibanez J."/>
            <person name="Aqrawi P."/>
            <person name="Gross S."/>
            <person name="Joshi V."/>
            <person name="Fowler G."/>
            <person name="Nazareth L."/>
            <person name="Reid J."/>
            <person name="Worley K."/>
            <person name="Petrosino J."/>
            <person name="Highlander S."/>
            <person name="Gibbs R."/>
        </authorList>
    </citation>
    <scope>NUCLEOTIDE SEQUENCE [LARGE SCALE GENOMIC DNA]</scope>
    <source>
        <strain evidence="5">ATCC 15912 / DSM 6778 / CIP 104372 / LMG 14537</strain>
    </source>
</reference>
<dbReference type="Gene3D" id="3.60.21.10">
    <property type="match status" value="1"/>
</dbReference>
<accession>F8DK82</accession>
<organism evidence="4 5">
    <name type="scientific">Streptococcus parasanguinis (strain ATCC 15912 / DSM 6778 / CIP 104372 / LMG 14537)</name>
    <dbReference type="NCBI Taxonomy" id="760570"/>
    <lineage>
        <taxon>Bacteria</taxon>
        <taxon>Bacillati</taxon>
        <taxon>Bacillota</taxon>
        <taxon>Bacilli</taxon>
        <taxon>Lactobacillales</taxon>
        <taxon>Streptococcaceae</taxon>
        <taxon>Streptococcus</taxon>
    </lineage>
</organism>
<keyword evidence="2" id="KW-1133">Transmembrane helix</keyword>
<comment type="similarity">
    <text evidence="1">Belongs to the CapA family.</text>
</comment>
<dbReference type="HOGENOM" id="CLU_038823_0_1_9"/>
<dbReference type="KEGG" id="scp:HMPREF0833_11203"/>
<evidence type="ECO:0000313" key="5">
    <source>
        <dbReference type="Proteomes" id="UP000001502"/>
    </source>
</evidence>
<proteinExistence type="inferred from homology"/>
<keyword evidence="2" id="KW-0812">Transmembrane</keyword>
<dbReference type="SMART" id="SM00854">
    <property type="entry name" value="PGA_cap"/>
    <property type="match status" value="1"/>
</dbReference>
<evidence type="ECO:0000313" key="4">
    <source>
        <dbReference type="EMBL" id="AEH56234.1"/>
    </source>
</evidence>
<dbReference type="Pfam" id="PF09587">
    <property type="entry name" value="PGA_cap"/>
    <property type="match status" value="1"/>
</dbReference>